<gene>
    <name evidence="3" type="ORF">C8D82_101194</name>
</gene>
<dbReference type="InterPro" id="IPR010502">
    <property type="entry name" value="Carb-bd_dom_fam9"/>
</dbReference>
<evidence type="ECO:0000313" key="3">
    <source>
        <dbReference type="EMBL" id="PVY45996.1"/>
    </source>
</evidence>
<evidence type="ECO:0000259" key="2">
    <source>
        <dbReference type="Pfam" id="PF06452"/>
    </source>
</evidence>
<comment type="caution">
    <text evidence="3">The sequence shown here is derived from an EMBL/GenBank/DDBJ whole genome shotgun (WGS) entry which is preliminary data.</text>
</comment>
<feature type="signal peptide" evidence="1">
    <location>
        <begin position="1"/>
        <end position="21"/>
    </location>
</feature>
<proteinExistence type="predicted"/>
<dbReference type="SUPFAM" id="SSF49344">
    <property type="entry name" value="CBD9-like"/>
    <property type="match status" value="1"/>
</dbReference>
<dbReference type="GeneID" id="78293727"/>
<dbReference type="GO" id="GO:0016052">
    <property type="term" value="P:carbohydrate catabolic process"/>
    <property type="evidence" value="ECO:0007669"/>
    <property type="project" value="InterPro"/>
</dbReference>
<sequence length="1073" mass="119679">MNRLIHLLFPVALGLASGAAADLVASLDAGGNKWGYAAPHAATVQPWDGSPFTLEAELLRPAPGPSGLLPRESWFGLFIEDGPNGSRFSFGPFNPERDANPARVPLAAVCYEKRGHFQVKRSSEQWDAAAERLFLKAEYDGETLRFSASTDGQACREALRIVPAKPFMPNRIGLTLDGFHDRSAIRELRVKEFRVSGSGPARSDRFDGSRQAGWNSTEPKRARFLHPVELELEWRNPPSGNNVFDRGREAAFALELRTTQRIGETVGLRFRCFDRDGRELWNSSERRTLTAEPLRLSGSVPAERLARNGVYRLRAEAALPGKPAQIREQQFAVIPVIPVTPDRYDRRSPYSGNYFADWNLAARLGIRQIRQTWRQPGEFETRQYAERARANGLLVNGPCLDAAFRPQTPQTLAAKADRIAAAFLKLEKKYPDFIYCQEIYNEPENWPPTAVETDLVPFAALVARVRQNLRAAGSKLRLMSPGTTHVNLSFLKTLALVGGRDVVDIVAVHGYRSPNRPEFGHEEDIAAIRDLFGDKPVYVNEDAYFALTAEKPEGPTSITQPFHTMIELDELTHAIYLQRKYLCQFMAGYALVNQFDSIRNHSLSEHEFHRRPGLVTLAALAATLPHPEFVRRRTASTDHLWILDWTTDGRPVTTLWSLNDFHEVTLTAPEPLRVLDAFGNETANGRKVALTVGGAPLFVLGGPVAVEKRAVTARHPAIVLPEEEPLGEKPFAMEVFGRAESLTKSVISVTLRNNSGAPFAGTATPHFMNDAPASWRFTPASQPVKLAPGETVTLEFTPGSGDPAEPFDPYRPVAGKGYNALWWTEGYRIAVELSAPAGNAALLHSRRPLCLRGIPFDDRISIDGDLADWNDIPEFPQVGGARKRNTALARFWTGAADYRPTFKFAWNREGLLFAAEVLDDKHDADCKGLDAWRTDSIQLGLNADHERPDFTGYPVLTLADGSPAILQRATKERPAGPLPEVPLKVIRHQGGYDRPGRTVYECLIPWRLLKFDPESGKPFGFCVQFNESDGWWRKGWEGYFLQMGGHIIDPRRFGDLTPLKPDHRPMERHNPCK</sequence>
<dbReference type="GO" id="GO:0004553">
    <property type="term" value="F:hydrolase activity, hydrolyzing O-glycosyl compounds"/>
    <property type="evidence" value="ECO:0007669"/>
    <property type="project" value="InterPro"/>
</dbReference>
<keyword evidence="1" id="KW-0732">Signal</keyword>
<dbReference type="OrthoDB" id="5937621at2"/>
<dbReference type="AlphaFoldDB" id="A0A2U1BBG2"/>
<dbReference type="Gene3D" id="3.20.20.80">
    <property type="entry name" value="Glycosidases"/>
    <property type="match status" value="1"/>
</dbReference>
<dbReference type="Gene3D" id="2.60.40.1190">
    <property type="match status" value="1"/>
</dbReference>
<keyword evidence="4" id="KW-1185">Reference proteome</keyword>
<dbReference type="Proteomes" id="UP000245959">
    <property type="component" value="Unassembled WGS sequence"/>
</dbReference>
<organism evidence="3 4">
    <name type="scientific">Victivallis vadensis</name>
    <dbReference type="NCBI Taxonomy" id="172901"/>
    <lineage>
        <taxon>Bacteria</taxon>
        <taxon>Pseudomonadati</taxon>
        <taxon>Lentisphaerota</taxon>
        <taxon>Lentisphaeria</taxon>
        <taxon>Victivallales</taxon>
        <taxon>Victivallaceae</taxon>
        <taxon>Victivallis</taxon>
    </lineage>
</organism>
<name>A0A2U1BBG2_9BACT</name>
<dbReference type="Pfam" id="PF06452">
    <property type="entry name" value="CBM9_1"/>
    <property type="match status" value="1"/>
</dbReference>
<dbReference type="InterPro" id="IPR017853">
    <property type="entry name" value="GH"/>
</dbReference>
<evidence type="ECO:0000256" key="1">
    <source>
        <dbReference type="SAM" id="SignalP"/>
    </source>
</evidence>
<feature type="domain" description="Carbohydrate-binding" evidence="2">
    <location>
        <begin position="887"/>
        <end position="1057"/>
    </location>
</feature>
<evidence type="ECO:0000313" key="4">
    <source>
        <dbReference type="Proteomes" id="UP000245959"/>
    </source>
</evidence>
<dbReference type="RefSeq" id="WP_116882386.1">
    <property type="nucleotide sequence ID" value="NZ_CABMMC010000067.1"/>
</dbReference>
<dbReference type="SUPFAM" id="SSF51445">
    <property type="entry name" value="(Trans)glycosidases"/>
    <property type="match status" value="1"/>
</dbReference>
<dbReference type="GO" id="GO:0030246">
    <property type="term" value="F:carbohydrate binding"/>
    <property type="evidence" value="ECO:0007669"/>
    <property type="project" value="InterPro"/>
</dbReference>
<accession>A0A2U1BBG2</accession>
<dbReference type="EMBL" id="QEKH01000001">
    <property type="protein sequence ID" value="PVY45996.1"/>
    <property type="molecule type" value="Genomic_DNA"/>
</dbReference>
<protein>
    <submittedName>
        <fullName evidence="3">Carbohydrate binding protein with CBM9 domain</fullName>
    </submittedName>
</protein>
<feature type="chain" id="PRO_5015675988" evidence="1">
    <location>
        <begin position="22"/>
        <end position="1073"/>
    </location>
</feature>
<reference evidence="3 4" key="1">
    <citation type="submission" date="2018-04" db="EMBL/GenBank/DDBJ databases">
        <title>Genomic Encyclopedia of Type Strains, Phase IV (KMG-IV): sequencing the most valuable type-strain genomes for metagenomic binning, comparative biology and taxonomic classification.</title>
        <authorList>
            <person name="Goeker M."/>
        </authorList>
    </citation>
    <scope>NUCLEOTIDE SEQUENCE [LARGE SCALE GENOMIC DNA]</scope>
    <source>
        <strain evidence="3 4">DSM 14823</strain>
    </source>
</reference>